<dbReference type="AlphaFoldDB" id="A0A085N697"/>
<reference evidence="2 3" key="1">
    <citation type="journal article" date="2014" name="Nat. Genet.">
        <title>Genome and transcriptome of the porcine whipworm Trichuris suis.</title>
        <authorList>
            <person name="Jex A.R."/>
            <person name="Nejsum P."/>
            <person name="Schwarz E.M."/>
            <person name="Hu L."/>
            <person name="Young N.D."/>
            <person name="Hall R.S."/>
            <person name="Korhonen P.K."/>
            <person name="Liao S."/>
            <person name="Thamsborg S."/>
            <person name="Xia J."/>
            <person name="Xu P."/>
            <person name="Wang S."/>
            <person name="Scheerlinck J.P."/>
            <person name="Hofmann A."/>
            <person name="Sternberg P.W."/>
            <person name="Wang J."/>
            <person name="Gasser R.B."/>
        </authorList>
    </citation>
    <scope>NUCLEOTIDE SEQUENCE [LARGE SCALE GENOMIC DNA]</scope>
    <source>
        <strain evidence="2">DCEP-RM93F</strain>
        <strain evidence="1">DCEP-RM93M</strain>
    </source>
</reference>
<evidence type="ECO:0000313" key="1">
    <source>
        <dbReference type="EMBL" id="KFD46837.1"/>
    </source>
</evidence>
<proteinExistence type="predicted"/>
<evidence type="ECO:0000313" key="2">
    <source>
        <dbReference type="EMBL" id="KFD64993.1"/>
    </source>
</evidence>
<dbReference type="Proteomes" id="UP000030764">
    <property type="component" value="Unassembled WGS sequence"/>
</dbReference>
<name>A0A085N697_9BILA</name>
<dbReference type="EMBL" id="KL363351">
    <property type="protein sequence ID" value="KFD46837.1"/>
    <property type="molecule type" value="Genomic_DNA"/>
</dbReference>
<keyword evidence="3" id="KW-1185">Reference proteome</keyword>
<sequence length="65" mass="7538">MTDPDRVPPRMAMPIGNQVFAANRQPHLGQDLPTYCCRRRIGISASWRTDDCHQLPSEVREFLER</sequence>
<dbReference type="EMBL" id="KL367546">
    <property type="protein sequence ID" value="KFD64993.1"/>
    <property type="molecule type" value="Genomic_DNA"/>
</dbReference>
<organism evidence="2">
    <name type="scientific">Trichuris suis</name>
    <name type="common">pig whipworm</name>
    <dbReference type="NCBI Taxonomy" id="68888"/>
    <lineage>
        <taxon>Eukaryota</taxon>
        <taxon>Metazoa</taxon>
        <taxon>Ecdysozoa</taxon>
        <taxon>Nematoda</taxon>
        <taxon>Enoplea</taxon>
        <taxon>Dorylaimia</taxon>
        <taxon>Trichinellida</taxon>
        <taxon>Trichuridae</taxon>
        <taxon>Trichuris</taxon>
    </lineage>
</organism>
<evidence type="ECO:0000313" key="3">
    <source>
        <dbReference type="Proteomes" id="UP000030764"/>
    </source>
</evidence>
<dbReference type="Proteomes" id="UP000030758">
    <property type="component" value="Unassembled WGS sequence"/>
</dbReference>
<accession>A0A085N697</accession>
<protein>
    <submittedName>
        <fullName evidence="2">Uncharacterized protein</fullName>
    </submittedName>
</protein>
<gene>
    <name evidence="1" type="ORF">M513_12283</name>
    <name evidence="2" type="ORF">M514_12283</name>
</gene>